<proteinExistence type="predicted"/>
<dbReference type="EMBL" id="JAVRIE010000002">
    <property type="protein sequence ID" value="MDT0582377.1"/>
    <property type="molecule type" value="Genomic_DNA"/>
</dbReference>
<accession>A0AAW8QZK7</accession>
<name>A0AAW8QZK7_9ALTE</name>
<keyword evidence="3" id="KW-1185">Reference proteome</keyword>
<gene>
    <name evidence="2" type="ORF">RM544_07485</name>
</gene>
<comment type="caution">
    <text evidence="2">The sequence shown here is derived from an EMBL/GenBank/DDBJ whole genome shotgun (WGS) entry which is preliminary data.</text>
</comment>
<evidence type="ECO:0000313" key="3">
    <source>
        <dbReference type="Proteomes" id="UP001249020"/>
    </source>
</evidence>
<sequence>MKNPYLLLAILSLTSGFTTFAYADDSQAAYVNAMAASQCTKISDDKKRLSCFDKAFAKADKNNGEHVPSPLEKSAVDEFGARHLKEQNEDKVDEIRLIVEKVELNARKRQIFYFTNGQVWENKKSTKLRIKAGDTAVVTEGSFSAYYLAKENFRGRVRVKRIK</sequence>
<evidence type="ECO:0000256" key="1">
    <source>
        <dbReference type="SAM" id="SignalP"/>
    </source>
</evidence>
<reference evidence="2 3" key="1">
    <citation type="submission" date="2023-09" db="EMBL/GenBank/DDBJ databases">
        <authorList>
            <person name="Rey-Velasco X."/>
        </authorList>
    </citation>
    <scope>NUCLEOTIDE SEQUENCE [LARGE SCALE GENOMIC DNA]</scope>
    <source>
        <strain evidence="2 3">W409</strain>
    </source>
</reference>
<evidence type="ECO:0000313" key="2">
    <source>
        <dbReference type="EMBL" id="MDT0582377.1"/>
    </source>
</evidence>
<dbReference type="RefSeq" id="WP_311361141.1">
    <property type="nucleotide sequence ID" value="NZ_JAVRIE010000002.1"/>
</dbReference>
<protein>
    <submittedName>
        <fullName evidence="2">Uncharacterized protein</fullName>
    </submittedName>
</protein>
<keyword evidence="1" id="KW-0732">Signal</keyword>
<feature type="signal peptide" evidence="1">
    <location>
        <begin position="1"/>
        <end position="23"/>
    </location>
</feature>
<dbReference type="Proteomes" id="UP001249020">
    <property type="component" value="Unassembled WGS sequence"/>
</dbReference>
<feature type="chain" id="PRO_5043589141" evidence="1">
    <location>
        <begin position="24"/>
        <end position="163"/>
    </location>
</feature>
<dbReference type="AlphaFoldDB" id="A0AAW8QZK7"/>
<organism evidence="2 3">
    <name type="scientific">Brumicola blandensis</name>
    <dbReference type="NCBI Taxonomy" id="3075611"/>
    <lineage>
        <taxon>Bacteria</taxon>
        <taxon>Pseudomonadati</taxon>
        <taxon>Pseudomonadota</taxon>
        <taxon>Gammaproteobacteria</taxon>
        <taxon>Alteromonadales</taxon>
        <taxon>Alteromonadaceae</taxon>
        <taxon>Brumicola</taxon>
    </lineage>
</organism>